<protein>
    <recommendedName>
        <fullName evidence="7">Lysine--tRNA ligase</fullName>
        <ecNumber evidence="7">6.1.1.6</ecNumber>
    </recommendedName>
    <alternativeName>
        <fullName evidence="7">Lysyl-tRNA synthetase</fullName>
        <shortName evidence="7">LysRS</shortName>
    </alternativeName>
</protein>
<dbReference type="PANTHER" id="PTHR42918:SF15">
    <property type="entry name" value="LYSINE--TRNA LIGASE, CHLOROPLASTIC_MITOCHONDRIAL"/>
    <property type="match status" value="1"/>
</dbReference>
<evidence type="ECO:0000256" key="8">
    <source>
        <dbReference type="RuleBase" id="RU000336"/>
    </source>
</evidence>
<keyword evidence="7" id="KW-0963">Cytoplasm</keyword>
<dbReference type="AlphaFoldDB" id="A0A0F9ZJV5"/>
<comment type="caution">
    <text evidence="7">Lacks conserved residue(s) required for the propagation of feature annotation.</text>
</comment>
<name>A0A0F9ZJV5_9BACT</name>
<dbReference type="InterPro" id="IPR002313">
    <property type="entry name" value="Lys-tRNA-ligase_II"/>
</dbReference>
<gene>
    <name evidence="7 10" type="primary">lysS</name>
    <name evidence="10" type="ORF">UR34_C0002G0026</name>
</gene>
<dbReference type="Proteomes" id="UP000034302">
    <property type="component" value="Unassembled WGS sequence"/>
</dbReference>
<dbReference type="PRINTS" id="PR00982">
    <property type="entry name" value="TRNASYNTHLYS"/>
</dbReference>
<dbReference type="PROSITE" id="PS50862">
    <property type="entry name" value="AA_TRNA_LIGASE_II"/>
    <property type="match status" value="1"/>
</dbReference>
<evidence type="ECO:0000256" key="2">
    <source>
        <dbReference type="ARBA" id="ARBA00022723"/>
    </source>
</evidence>
<dbReference type="InterPro" id="IPR006195">
    <property type="entry name" value="aa-tRNA-synth_II"/>
</dbReference>
<dbReference type="InterPro" id="IPR004365">
    <property type="entry name" value="NA-bd_OB_tRNA"/>
</dbReference>
<dbReference type="InterPro" id="IPR004364">
    <property type="entry name" value="Aa-tRNA-synt_II"/>
</dbReference>
<evidence type="ECO:0000259" key="9">
    <source>
        <dbReference type="PROSITE" id="PS50862"/>
    </source>
</evidence>
<dbReference type="InterPro" id="IPR018149">
    <property type="entry name" value="Lys-tRNA-synth_II_C"/>
</dbReference>
<keyword evidence="4 7" id="KW-0067">ATP-binding</keyword>
<feature type="domain" description="Aminoacyl-transfer RNA synthetases class-II family profile" evidence="9">
    <location>
        <begin position="185"/>
        <end position="484"/>
    </location>
</feature>
<comment type="caution">
    <text evidence="10">The sequence shown here is derived from an EMBL/GenBank/DDBJ whole genome shotgun (WGS) entry which is preliminary data.</text>
</comment>
<dbReference type="GO" id="GO:0005524">
    <property type="term" value="F:ATP binding"/>
    <property type="evidence" value="ECO:0007669"/>
    <property type="project" value="UniProtKB-UniRule"/>
</dbReference>
<evidence type="ECO:0000256" key="3">
    <source>
        <dbReference type="ARBA" id="ARBA00022741"/>
    </source>
</evidence>
<dbReference type="SUPFAM" id="SSF55681">
    <property type="entry name" value="Class II aaRS and biotin synthetases"/>
    <property type="match status" value="1"/>
</dbReference>
<evidence type="ECO:0000256" key="4">
    <source>
        <dbReference type="ARBA" id="ARBA00022840"/>
    </source>
</evidence>
<organism evidence="10 11">
    <name type="scientific">candidate division WS6 bacterium GW2011_GWC1_33_20</name>
    <dbReference type="NCBI Taxonomy" id="1619089"/>
    <lineage>
        <taxon>Bacteria</taxon>
        <taxon>Candidatus Dojkabacteria</taxon>
    </lineage>
</organism>
<reference evidence="10 11" key="1">
    <citation type="journal article" date="2015" name="Nature">
        <title>rRNA introns, odd ribosomes, and small enigmatic genomes across a large radiation of phyla.</title>
        <authorList>
            <person name="Brown C.T."/>
            <person name="Hug L.A."/>
            <person name="Thomas B.C."/>
            <person name="Sharon I."/>
            <person name="Castelle C.J."/>
            <person name="Singh A."/>
            <person name="Wilkins M.J."/>
            <person name="Williams K.H."/>
            <person name="Banfield J.F."/>
        </authorList>
    </citation>
    <scope>NUCLEOTIDE SEQUENCE [LARGE SCALE GENOMIC DNA]</scope>
</reference>
<dbReference type="NCBIfam" id="TIGR00499">
    <property type="entry name" value="lysS_bact"/>
    <property type="match status" value="1"/>
</dbReference>
<keyword evidence="7 8" id="KW-0460">Magnesium</keyword>
<dbReference type="Pfam" id="PF01336">
    <property type="entry name" value="tRNA_anti-codon"/>
    <property type="match status" value="1"/>
</dbReference>
<dbReference type="InterPro" id="IPR012340">
    <property type="entry name" value="NA-bd_OB-fold"/>
</dbReference>
<accession>A0A0F9ZJV5</accession>
<dbReference type="SUPFAM" id="SSF50249">
    <property type="entry name" value="Nucleic acid-binding proteins"/>
    <property type="match status" value="1"/>
</dbReference>
<keyword evidence="7" id="KW-0648">Protein biosynthesis</keyword>
<dbReference type="Gene3D" id="2.40.50.140">
    <property type="entry name" value="Nucleic acid-binding proteins"/>
    <property type="match status" value="1"/>
</dbReference>
<dbReference type="InterPro" id="IPR044136">
    <property type="entry name" value="Lys-tRNA-ligase_II_N"/>
</dbReference>
<dbReference type="GO" id="GO:0005829">
    <property type="term" value="C:cytosol"/>
    <property type="evidence" value="ECO:0007669"/>
    <property type="project" value="TreeGrafter"/>
</dbReference>
<comment type="cofactor">
    <cofactor evidence="7 8">
        <name>Mg(2+)</name>
        <dbReference type="ChEBI" id="CHEBI:18420"/>
    </cofactor>
    <text evidence="7 8">Binds 3 Mg(2+) ions per subunit.</text>
</comment>
<evidence type="ECO:0000256" key="6">
    <source>
        <dbReference type="ARBA" id="ARBA00048573"/>
    </source>
</evidence>
<feature type="binding site" evidence="7">
    <location>
        <position position="409"/>
    </location>
    <ligand>
        <name>Mg(2+)</name>
        <dbReference type="ChEBI" id="CHEBI:18420"/>
        <label>2</label>
    </ligand>
</feature>
<dbReference type="NCBIfam" id="NF001756">
    <property type="entry name" value="PRK00484.1"/>
    <property type="match status" value="1"/>
</dbReference>
<dbReference type="Pfam" id="PF00152">
    <property type="entry name" value="tRNA-synt_2"/>
    <property type="match status" value="1"/>
</dbReference>
<keyword evidence="2 7" id="KW-0479">Metal-binding</keyword>
<dbReference type="CDD" id="cd04322">
    <property type="entry name" value="LysRS_N"/>
    <property type="match status" value="1"/>
</dbReference>
<comment type="subcellular location">
    <subcellularLocation>
        <location evidence="7">Cytoplasm</location>
    </subcellularLocation>
</comment>
<evidence type="ECO:0000313" key="11">
    <source>
        <dbReference type="Proteomes" id="UP000034302"/>
    </source>
</evidence>
<comment type="subunit">
    <text evidence="7">Homodimer.</text>
</comment>
<dbReference type="HAMAP" id="MF_00252">
    <property type="entry name" value="Lys_tRNA_synth_class2"/>
    <property type="match status" value="1"/>
</dbReference>
<evidence type="ECO:0000256" key="7">
    <source>
        <dbReference type="HAMAP-Rule" id="MF_00252"/>
    </source>
</evidence>
<dbReference type="PATRIC" id="fig|1619089.3.peg.127"/>
<feature type="binding site" evidence="7">
    <location>
        <position position="409"/>
    </location>
    <ligand>
        <name>Mg(2+)</name>
        <dbReference type="ChEBI" id="CHEBI:18420"/>
        <label>1</label>
    </ligand>
</feature>
<evidence type="ECO:0000313" key="10">
    <source>
        <dbReference type="EMBL" id="KKP44523.1"/>
    </source>
</evidence>
<comment type="similarity">
    <text evidence="7">Belongs to the class-II aminoacyl-tRNA synthetase family.</text>
</comment>
<keyword evidence="5 7" id="KW-0030">Aminoacyl-tRNA synthetase</keyword>
<dbReference type="GO" id="GO:0000287">
    <property type="term" value="F:magnesium ion binding"/>
    <property type="evidence" value="ECO:0007669"/>
    <property type="project" value="UniProtKB-UniRule"/>
</dbReference>
<keyword evidence="3 7" id="KW-0547">Nucleotide-binding</keyword>
<evidence type="ECO:0000256" key="1">
    <source>
        <dbReference type="ARBA" id="ARBA00022598"/>
    </source>
</evidence>
<dbReference type="InterPro" id="IPR045864">
    <property type="entry name" value="aa-tRNA-synth_II/BPL/LPL"/>
</dbReference>
<sequence length="512" mass="59881">MEELQKSNLVGQRELRIEKVKKLKELGIEAYPAKSYREYSIGHIVENFDNFENKTTCLAGRLMAWRTHGKLIFGDIKDQTGKIQLMIKQDSLEGDLKKGHLDWDNLELLDLADFVEVQGDIIKSKRGEITVMTKNIRLLTKSLRPIPKKLKNKEQKFRRRYLDLVINPERVKLFERKAKFWEVQREFLKKEGFMEVEVPVLESVTGGADAKPFITHHNALNQDLFLRISTELYQKRLIGGGYDKIFTLGPNFRNEGMDDEHLQEYYQLEWYWAYANYMDNMELVKRLFLQIAKEVYGKTEFTTRGHTFDLANEWKTLDYSEVIKDAFGVDIFNDSDEKILKVIKENKIELDGDINRNRLIDNLWKIIRAEISGPAFLINHPKFVSPLSKESSENKQLTERFQVIIAGSELGNGYSEINDPQDQLERFLEQQKLRDSGDDEAQMLDIDFVEMLEYGMPPTSGYGQSERIFWFMEDISGREGTFFPQMRVEIEQTTKKIYGEKLGKYIGIKPKK</sequence>
<dbReference type="GO" id="GO:0000049">
    <property type="term" value="F:tRNA binding"/>
    <property type="evidence" value="ECO:0007669"/>
    <property type="project" value="TreeGrafter"/>
</dbReference>
<dbReference type="GO" id="GO:0004824">
    <property type="term" value="F:lysine-tRNA ligase activity"/>
    <property type="evidence" value="ECO:0007669"/>
    <property type="project" value="UniProtKB-UniRule"/>
</dbReference>
<dbReference type="EC" id="6.1.1.6" evidence="7"/>
<dbReference type="PANTHER" id="PTHR42918">
    <property type="entry name" value="LYSYL-TRNA SYNTHETASE"/>
    <property type="match status" value="1"/>
</dbReference>
<evidence type="ECO:0000256" key="5">
    <source>
        <dbReference type="ARBA" id="ARBA00023146"/>
    </source>
</evidence>
<dbReference type="Gene3D" id="3.30.930.10">
    <property type="entry name" value="Bira Bifunctional Protein, Domain 2"/>
    <property type="match status" value="1"/>
</dbReference>
<dbReference type="GO" id="GO:0006430">
    <property type="term" value="P:lysyl-tRNA aminoacylation"/>
    <property type="evidence" value="ECO:0007669"/>
    <property type="project" value="UniProtKB-UniRule"/>
</dbReference>
<comment type="catalytic activity">
    <reaction evidence="6 7 8">
        <text>tRNA(Lys) + L-lysine + ATP = L-lysyl-tRNA(Lys) + AMP + diphosphate</text>
        <dbReference type="Rhea" id="RHEA:20792"/>
        <dbReference type="Rhea" id="RHEA-COMP:9696"/>
        <dbReference type="Rhea" id="RHEA-COMP:9697"/>
        <dbReference type="ChEBI" id="CHEBI:30616"/>
        <dbReference type="ChEBI" id="CHEBI:32551"/>
        <dbReference type="ChEBI" id="CHEBI:33019"/>
        <dbReference type="ChEBI" id="CHEBI:78442"/>
        <dbReference type="ChEBI" id="CHEBI:78529"/>
        <dbReference type="ChEBI" id="CHEBI:456215"/>
        <dbReference type="EC" id="6.1.1.6"/>
    </reaction>
</comment>
<keyword evidence="1 7" id="KW-0436">Ligase</keyword>
<dbReference type="EMBL" id="LBOV01000002">
    <property type="protein sequence ID" value="KKP44523.1"/>
    <property type="molecule type" value="Genomic_DNA"/>
</dbReference>
<proteinExistence type="inferred from homology"/>